<evidence type="ECO:0000256" key="1">
    <source>
        <dbReference type="SAM" id="MobiDB-lite"/>
    </source>
</evidence>
<reference evidence="2 3" key="1">
    <citation type="submission" date="2019-11" db="EMBL/GenBank/DDBJ databases">
        <title>Genome sequences of 17 halophilic strains isolated from different environments.</title>
        <authorList>
            <person name="Furrow R.E."/>
        </authorList>
    </citation>
    <scope>NUCLEOTIDE SEQUENCE [LARGE SCALE GENOMIC DNA]</scope>
    <source>
        <strain evidence="2 3">22514_16_FS</strain>
    </source>
</reference>
<dbReference type="AlphaFoldDB" id="A0A6I4ZTQ0"/>
<dbReference type="OrthoDB" id="2435352at2"/>
<dbReference type="InterPro" id="IPR025616">
    <property type="entry name" value="YpjP"/>
</dbReference>
<evidence type="ECO:0000313" key="3">
    <source>
        <dbReference type="Proteomes" id="UP000468638"/>
    </source>
</evidence>
<proteinExistence type="predicted"/>
<protein>
    <recommendedName>
        <fullName evidence="4">YpjP family protein</fullName>
    </recommendedName>
</protein>
<name>A0A6I4ZTQ0_9BACI</name>
<evidence type="ECO:0000313" key="2">
    <source>
        <dbReference type="EMBL" id="MYL33615.1"/>
    </source>
</evidence>
<accession>A0A6I4ZTQ0</accession>
<evidence type="ECO:0008006" key="4">
    <source>
        <dbReference type="Google" id="ProtNLM"/>
    </source>
</evidence>
<dbReference type="Pfam" id="PF14005">
    <property type="entry name" value="YpjP"/>
    <property type="match status" value="1"/>
</dbReference>
<dbReference type="RefSeq" id="WP_160848926.1">
    <property type="nucleotide sequence ID" value="NZ_WMEQ01000005.1"/>
</dbReference>
<sequence length="213" mass="24736">MKLWMRKVSVILITIVTLGMYNPVHLLDTEAAEKHKVDSSNEGVNEGRLTTNEEDEHEDDIEITLHDESSDESSDENNESDYFISAITEQAKEQTVTKLGPKIYDKVEDEFTTQILPGIEQVVEELLVEASKEEVPYYEITELASPGYGEKIFNLYDHKAKQDVAKFHVRRDNRPGEGHWFNFHYHLSQDNFEQHHPIGEIYWDKNTPPKWMA</sequence>
<comment type="caution">
    <text evidence="2">The sequence shown here is derived from an EMBL/GenBank/DDBJ whole genome shotgun (WGS) entry which is preliminary data.</text>
</comment>
<dbReference type="EMBL" id="WMEQ01000005">
    <property type="protein sequence ID" value="MYL33615.1"/>
    <property type="molecule type" value="Genomic_DNA"/>
</dbReference>
<feature type="region of interest" description="Disordered" evidence="1">
    <location>
        <begin position="33"/>
        <end position="60"/>
    </location>
</feature>
<gene>
    <name evidence="2" type="ORF">GLW05_08395</name>
</gene>
<organism evidence="2 3">
    <name type="scientific">Pontibacillus yanchengensis</name>
    <dbReference type="NCBI Taxonomy" id="462910"/>
    <lineage>
        <taxon>Bacteria</taxon>
        <taxon>Bacillati</taxon>
        <taxon>Bacillota</taxon>
        <taxon>Bacilli</taxon>
        <taxon>Bacillales</taxon>
        <taxon>Bacillaceae</taxon>
        <taxon>Pontibacillus</taxon>
    </lineage>
</organism>
<dbReference type="Proteomes" id="UP000468638">
    <property type="component" value="Unassembled WGS sequence"/>
</dbReference>